<evidence type="ECO:0000256" key="1">
    <source>
        <dbReference type="SAM" id="MobiDB-lite"/>
    </source>
</evidence>
<protein>
    <submittedName>
        <fullName evidence="2">Uncharacterized protein</fullName>
    </submittedName>
</protein>
<gene>
    <name evidence="2" type="ORF">Q8A67_002796</name>
</gene>
<dbReference type="Proteomes" id="UP001187343">
    <property type="component" value="Unassembled WGS sequence"/>
</dbReference>
<accession>A0AA88Q6K3</accession>
<proteinExistence type="predicted"/>
<evidence type="ECO:0000313" key="2">
    <source>
        <dbReference type="EMBL" id="KAK2914397.1"/>
    </source>
</evidence>
<dbReference type="AlphaFoldDB" id="A0AA88Q6K3"/>
<sequence length="68" mass="7675">MSPCNRQKESKLICSITPRSFVISVCDRPPTGEGEISSKTVNSVFISRSSRQKRRGQSREEKRKTEGC</sequence>
<dbReference type="EMBL" id="JAUYZG010000002">
    <property type="protein sequence ID" value="KAK2914397.1"/>
    <property type="molecule type" value="Genomic_DNA"/>
</dbReference>
<name>A0AA88Q6K3_9TELE</name>
<evidence type="ECO:0000313" key="3">
    <source>
        <dbReference type="Proteomes" id="UP001187343"/>
    </source>
</evidence>
<keyword evidence="3" id="KW-1185">Reference proteome</keyword>
<feature type="compositionally biased region" description="Basic and acidic residues" evidence="1">
    <location>
        <begin position="57"/>
        <end position="68"/>
    </location>
</feature>
<organism evidence="2 3">
    <name type="scientific">Cirrhinus molitorella</name>
    <name type="common">mud carp</name>
    <dbReference type="NCBI Taxonomy" id="172907"/>
    <lineage>
        <taxon>Eukaryota</taxon>
        <taxon>Metazoa</taxon>
        <taxon>Chordata</taxon>
        <taxon>Craniata</taxon>
        <taxon>Vertebrata</taxon>
        <taxon>Euteleostomi</taxon>
        <taxon>Actinopterygii</taxon>
        <taxon>Neopterygii</taxon>
        <taxon>Teleostei</taxon>
        <taxon>Ostariophysi</taxon>
        <taxon>Cypriniformes</taxon>
        <taxon>Cyprinidae</taxon>
        <taxon>Labeoninae</taxon>
        <taxon>Labeonini</taxon>
        <taxon>Cirrhinus</taxon>
    </lineage>
</organism>
<comment type="caution">
    <text evidence="2">The sequence shown here is derived from an EMBL/GenBank/DDBJ whole genome shotgun (WGS) entry which is preliminary data.</text>
</comment>
<feature type="region of interest" description="Disordered" evidence="1">
    <location>
        <begin position="30"/>
        <end position="68"/>
    </location>
</feature>
<feature type="compositionally biased region" description="Polar residues" evidence="1">
    <location>
        <begin position="37"/>
        <end position="46"/>
    </location>
</feature>
<reference evidence="2" key="1">
    <citation type="submission" date="2023-08" db="EMBL/GenBank/DDBJ databases">
        <title>Chromosome-level Genome Assembly of mud carp (Cirrhinus molitorella).</title>
        <authorList>
            <person name="Liu H."/>
        </authorList>
    </citation>
    <scope>NUCLEOTIDE SEQUENCE</scope>
    <source>
        <strain evidence="2">Prfri</strain>
        <tissue evidence="2">Muscle</tissue>
    </source>
</reference>